<comment type="similarity">
    <text evidence="1">Belongs to the RelB/DinJ antitoxin family.</text>
</comment>
<organism evidence="3 4">
    <name type="scientific">Sulfurospirillum diekertiae</name>
    <dbReference type="NCBI Taxonomy" id="1854492"/>
    <lineage>
        <taxon>Bacteria</taxon>
        <taxon>Pseudomonadati</taxon>
        <taxon>Campylobacterota</taxon>
        <taxon>Epsilonproteobacteria</taxon>
        <taxon>Campylobacterales</taxon>
        <taxon>Sulfurospirillaceae</taxon>
        <taxon>Sulfurospirillum</taxon>
    </lineage>
</organism>
<evidence type="ECO:0000256" key="2">
    <source>
        <dbReference type="ARBA" id="ARBA00022649"/>
    </source>
</evidence>
<evidence type="ECO:0000256" key="1">
    <source>
        <dbReference type="ARBA" id="ARBA00010562"/>
    </source>
</evidence>
<dbReference type="InterPro" id="IPR007337">
    <property type="entry name" value="RelB/DinJ"/>
</dbReference>
<name>A0AA92G6M8_9BACT</name>
<dbReference type="Pfam" id="PF04221">
    <property type="entry name" value="RelB"/>
    <property type="match status" value="1"/>
</dbReference>
<dbReference type="EMBL" id="CP059996">
    <property type="protein sequence ID" value="QNA70493.1"/>
    <property type="molecule type" value="Genomic_DNA"/>
</dbReference>
<dbReference type="AlphaFoldDB" id="A0AA92G6M8"/>
<dbReference type="InterPro" id="IPR026262">
    <property type="entry name" value="DinJ"/>
</dbReference>
<dbReference type="NCBIfam" id="TIGR02384">
    <property type="entry name" value="RelB_DinJ"/>
    <property type="match status" value="1"/>
</dbReference>
<keyword evidence="3" id="KW-0614">Plasmid</keyword>
<evidence type="ECO:0000313" key="3">
    <source>
        <dbReference type="EMBL" id="QNA70493.1"/>
    </source>
</evidence>
<dbReference type="PANTHER" id="PTHR38781:SF1">
    <property type="entry name" value="ANTITOXIN DINJ-RELATED"/>
    <property type="match status" value="1"/>
</dbReference>
<dbReference type="GO" id="GO:0006355">
    <property type="term" value="P:regulation of DNA-templated transcription"/>
    <property type="evidence" value="ECO:0007669"/>
    <property type="project" value="InterPro"/>
</dbReference>
<protein>
    <submittedName>
        <fullName evidence="3">Type II toxin-antitoxin system RelB/DinJ family antitoxin</fullName>
    </submittedName>
</protein>
<dbReference type="GO" id="GO:0015643">
    <property type="term" value="F:toxic substance binding"/>
    <property type="evidence" value="ECO:0007669"/>
    <property type="project" value="InterPro"/>
</dbReference>
<dbReference type="RefSeq" id="WP_191342128.1">
    <property type="nucleotide sequence ID" value="NZ_CP059996.1"/>
</dbReference>
<dbReference type="Proteomes" id="UP000502831">
    <property type="component" value="Plasmid pSDCE1"/>
</dbReference>
<reference evidence="3 4" key="1">
    <citation type="submission" date="2020-08" db="EMBL/GenBank/DDBJ databases">
        <title>Genome of Dechlorinating Sulfurospirillum strain ACSDCE.</title>
        <authorList>
            <person name="Yang Y."/>
            <person name="Huo L."/>
            <person name="Yan J."/>
        </authorList>
    </citation>
    <scope>NUCLEOTIDE SEQUENCE [LARGE SCALE GENOMIC DNA]</scope>
    <source>
        <strain evidence="3 4">ACSDCE</strain>
        <plasmid evidence="3 4">pSDCE1</plasmid>
    </source>
</reference>
<dbReference type="GO" id="GO:0006351">
    <property type="term" value="P:DNA-templated transcription"/>
    <property type="evidence" value="ECO:0007669"/>
    <property type="project" value="TreeGrafter"/>
</dbReference>
<dbReference type="InterPro" id="IPR013321">
    <property type="entry name" value="Arc_rbn_hlx_hlx"/>
</dbReference>
<dbReference type="PANTHER" id="PTHR38781">
    <property type="entry name" value="ANTITOXIN DINJ-RELATED"/>
    <property type="match status" value="1"/>
</dbReference>
<dbReference type="GO" id="GO:0044010">
    <property type="term" value="P:single-species biofilm formation"/>
    <property type="evidence" value="ECO:0007669"/>
    <property type="project" value="InterPro"/>
</dbReference>
<sequence length="85" mass="9521">MTGTAMTVRIDPDIKNKAAEYLKQMGLTTSEATRLFLHSVVLHKGLPFELRIPNEKTVTAIKETKEGKNIIKHTSPKELFDDLGL</sequence>
<dbReference type="Gene3D" id="1.10.1220.10">
    <property type="entry name" value="Met repressor-like"/>
    <property type="match status" value="1"/>
</dbReference>
<gene>
    <name evidence="3" type="ORF">FA584_14180</name>
</gene>
<geneLocation type="plasmid" evidence="3 4">
    <name>pSDCE1</name>
</geneLocation>
<evidence type="ECO:0000313" key="4">
    <source>
        <dbReference type="Proteomes" id="UP000502831"/>
    </source>
</evidence>
<dbReference type="GO" id="GO:0000987">
    <property type="term" value="F:cis-regulatory region sequence-specific DNA binding"/>
    <property type="evidence" value="ECO:0007669"/>
    <property type="project" value="InterPro"/>
</dbReference>
<dbReference type="PIRSF" id="PIRSF003108">
    <property type="entry name" value="DinJ"/>
    <property type="match status" value="1"/>
</dbReference>
<accession>A0AA92G6M8</accession>
<keyword evidence="2" id="KW-1277">Toxin-antitoxin system</keyword>
<proteinExistence type="inferred from homology"/>